<reference evidence="2" key="1">
    <citation type="journal article" date="2017" name="Genome Biol.">
        <title>Comparative genomics reveals high biological diversity and specific adaptations in the industrially and medically important fungal genus Aspergillus.</title>
        <authorList>
            <person name="de Vries R.P."/>
            <person name="Riley R."/>
            <person name="Wiebenga A."/>
            <person name="Aguilar-Osorio G."/>
            <person name="Amillis S."/>
            <person name="Uchima C.A."/>
            <person name="Anderluh G."/>
            <person name="Asadollahi M."/>
            <person name="Askin M."/>
            <person name="Barry K."/>
            <person name="Battaglia E."/>
            <person name="Bayram O."/>
            <person name="Benocci T."/>
            <person name="Braus-Stromeyer S.A."/>
            <person name="Caldana C."/>
            <person name="Canovas D."/>
            <person name="Cerqueira G.C."/>
            <person name="Chen F."/>
            <person name="Chen W."/>
            <person name="Choi C."/>
            <person name="Clum A."/>
            <person name="Dos Santos R.A."/>
            <person name="Damasio A.R."/>
            <person name="Diallinas G."/>
            <person name="Emri T."/>
            <person name="Fekete E."/>
            <person name="Flipphi M."/>
            <person name="Freyberg S."/>
            <person name="Gallo A."/>
            <person name="Gournas C."/>
            <person name="Habgood R."/>
            <person name="Hainaut M."/>
            <person name="Harispe M.L."/>
            <person name="Henrissat B."/>
            <person name="Hilden K.S."/>
            <person name="Hope R."/>
            <person name="Hossain A."/>
            <person name="Karabika E."/>
            <person name="Karaffa L."/>
            <person name="Karanyi Z."/>
            <person name="Krasevec N."/>
            <person name="Kuo A."/>
            <person name="Kusch H."/>
            <person name="LaButti K."/>
            <person name="Lagendijk E.L."/>
            <person name="Lapidus A."/>
            <person name="Levasseur A."/>
            <person name="Lindquist E."/>
            <person name="Lipzen A."/>
            <person name="Logrieco A.F."/>
            <person name="MacCabe A."/>
            <person name="Maekelae M.R."/>
            <person name="Malavazi I."/>
            <person name="Melin P."/>
            <person name="Meyer V."/>
            <person name="Mielnichuk N."/>
            <person name="Miskei M."/>
            <person name="Molnar A.P."/>
            <person name="Mule G."/>
            <person name="Ngan C.Y."/>
            <person name="Orejas M."/>
            <person name="Orosz E."/>
            <person name="Ouedraogo J.P."/>
            <person name="Overkamp K.M."/>
            <person name="Park H.-S."/>
            <person name="Perrone G."/>
            <person name="Piumi F."/>
            <person name="Punt P.J."/>
            <person name="Ram A.F."/>
            <person name="Ramon A."/>
            <person name="Rauscher S."/>
            <person name="Record E."/>
            <person name="Riano-Pachon D.M."/>
            <person name="Robert V."/>
            <person name="Roehrig J."/>
            <person name="Ruller R."/>
            <person name="Salamov A."/>
            <person name="Salih N.S."/>
            <person name="Samson R.A."/>
            <person name="Sandor E."/>
            <person name="Sanguinetti M."/>
            <person name="Schuetze T."/>
            <person name="Sepcic K."/>
            <person name="Shelest E."/>
            <person name="Sherlock G."/>
            <person name="Sophianopoulou V."/>
            <person name="Squina F.M."/>
            <person name="Sun H."/>
            <person name="Susca A."/>
            <person name="Todd R.B."/>
            <person name="Tsang A."/>
            <person name="Unkles S.E."/>
            <person name="van de Wiele N."/>
            <person name="van Rossen-Uffink D."/>
            <person name="Oliveira J.V."/>
            <person name="Vesth T.C."/>
            <person name="Visser J."/>
            <person name="Yu J.-H."/>
            <person name="Zhou M."/>
            <person name="Andersen M.R."/>
            <person name="Archer D.B."/>
            <person name="Baker S.E."/>
            <person name="Benoit I."/>
            <person name="Brakhage A.A."/>
            <person name="Braus G.H."/>
            <person name="Fischer R."/>
            <person name="Frisvad J.C."/>
            <person name="Goldman G.H."/>
            <person name="Houbraken J."/>
            <person name="Oakley B."/>
            <person name="Pocsi I."/>
            <person name="Scazzocchio C."/>
            <person name="Seiboth B."/>
            <person name="vanKuyk P.A."/>
            <person name="Wortman J."/>
            <person name="Dyer P.S."/>
            <person name="Grigoriev I.V."/>
        </authorList>
    </citation>
    <scope>NUCLEOTIDE SEQUENCE [LARGE SCALE GENOMIC DNA]</scope>
    <source>
        <strain evidence="2">CBS 593.65</strain>
    </source>
</reference>
<keyword evidence="2" id="KW-1185">Reference proteome</keyword>
<accession>A0A1L9TSM9</accession>
<proteinExistence type="predicted"/>
<protein>
    <submittedName>
        <fullName evidence="1">Uncharacterized protein</fullName>
    </submittedName>
</protein>
<name>A0A1L9TSM9_9EURO</name>
<sequence length="174" mass="19998">MTPMFSTHPYENITTEKGNIGRLKWGTLAPFSLDKDKQSQWRMTIAGLLLKSSHVHCNQSLRNRRRDTIFASHTASSPAPSHHILFFSFPPPPPKTDLPDIPIDSMAVPWSKLQTHPSSFPHTLFVLMISAVLVEPPDWFILRLNYGSDKPRWRACRSLMNVITKPHRHQARRK</sequence>
<dbReference type="RefSeq" id="XP_040706184.1">
    <property type="nucleotide sequence ID" value="XM_040850266.1"/>
</dbReference>
<evidence type="ECO:0000313" key="2">
    <source>
        <dbReference type="Proteomes" id="UP000184356"/>
    </source>
</evidence>
<dbReference type="EMBL" id="KV878583">
    <property type="protein sequence ID" value="OJJ62378.1"/>
    <property type="molecule type" value="Genomic_DNA"/>
</dbReference>
<gene>
    <name evidence="1" type="ORF">ASPSYDRAFT_639916</name>
</gene>
<dbReference type="Proteomes" id="UP000184356">
    <property type="component" value="Unassembled WGS sequence"/>
</dbReference>
<dbReference type="VEuPathDB" id="FungiDB:ASPSYDRAFT_639916"/>
<dbReference type="AlphaFoldDB" id="A0A1L9TSM9"/>
<dbReference type="GeneID" id="63766339"/>
<organism evidence="1 2">
    <name type="scientific">Aspergillus sydowii CBS 593.65</name>
    <dbReference type="NCBI Taxonomy" id="1036612"/>
    <lineage>
        <taxon>Eukaryota</taxon>
        <taxon>Fungi</taxon>
        <taxon>Dikarya</taxon>
        <taxon>Ascomycota</taxon>
        <taxon>Pezizomycotina</taxon>
        <taxon>Eurotiomycetes</taxon>
        <taxon>Eurotiomycetidae</taxon>
        <taxon>Eurotiales</taxon>
        <taxon>Aspergillaceae</taxon>
        <taxon>Aspergillus</taxon>
        <taxon>Aspergillus subgen. Nidulantes</taxon>
    </lineage>
</organism>
<evidence type="ECO:0000313" key="1">
    <source>
        <dbReference type="EMBL" id="OJJ62378.1"/>
    </source>
</evidence>